<protein>
    <recommendedName>
        <fullName evidence="3">Nucleotide-diphospho-sugar transferase domain-containing protein</fullName>
    </recommendedName>
</protein>
<dbReference type="AlphaFoldDB" id="A0A7S3NGZ4"/>
<dbReference type="SUPFAM" id="SSF53448">
    <property type="entry name" value="Nucleotide-diphospho-sugar transferases"/>
    <property type="match status" value="1"/>
</dbReference>
<organism evidence="2">
    <name type="scientific">Aureoumbra lagunensis</name>
    <dbReference type="NCBI Taxonomy" id="44058"/>
    <lineage>
        <taxon>Eukaryota</taxon>
        <taxon>Sar</taxon>
        <taxon>Stramenopiles</taxon>
        <taxon>Ochrophyta</taxon>
        <taxon>Pelagophyceae</taxon>
        <taxon>Pelagomonadales</taxon>
        <taxon>Aureoumbra</taxon>
    </lineage>
</organism>
<reference evidence="2" key="1">
    <citation type="submission" date="2021-01" db="EMBL/GenBank/DDBJ databases">
        <authorList>
            <person name="Corre E."/>
            <person name="Pelletier E."/>
            <person name="Niang G."/>
            <person name="Scheremetjew M."/>
            <person name="Finn R."/>
            <person name="Kale V."/>
            <person name="Holt S."/>
            <person name="Cochrane G."/>
            <person name="Meng A."/>
            <person name="Brown T."/>
            <person name="Cohen L."/>
        </authorList>
    </citation>
    <scope>NUCLEOTIDE SEQUENCE</scope>
    <source>
        <strain evidence="2">CCMP1510</strain>
    </source>
</reference>
<feature type="signal peptide" evidence="1">
    <location>
        <begin position="1"/>
        <end position="19"/>
    </location>
</feature>
<name>A0A7S3NGZ4_9STRA</name>
<evidence type="ECO:0000313" key="2">
    <source>
        <dbReference type="EMBL" id="CAE0360427.1"/>
    </source>
</evidence>
<keyword evidence="1" id="KW-0732">Signal</keyword>
<accession>A0A7S3NGZ4</accession>
<dbReference type="InterPro" id="IPR029044">
    <property type="entry name" value="Nucleotide-diphossugar_trans"/>
</dbReference>
<dbReference type="Gene3D" id="3.90.550.10">
    <property type="entry name" value="Spore Coat Polysaccharide Biosynthesis Protein SpsA, Chain A"/>
    <property type="match status" value="1"/>
</dbReference>
<dbReference type="PANTHER" id="PTHR11183">
    <property type="entry name" value="GLYCOGENIN SUBFAMILY MEMBER"/>
    <property type="match status" value="1"/>
</dbReference>
<evidence type="ECO:0000256" key="1">
    <source>
        <dbReference type="SAM" id="SignalP"/>
    </source>
</evidence>
<dbReference type="EMBL" id="HBIJ01001607">
    <property type="protein sequence ID" value="CAE0360427.1"/>
    <property type="molecule type" value="Transcribed_RNA"/>
</dbReference>
<feature type="chain" id="PRO_5031136912" description="Nucleotide-diphospho-sugar transferase domain-containing protein" evidence="1">
    <location>
        <begin position="20"/>
        <end position="858"/>
    </location>
</feature>
<dbReference type="InterPro" id="IPR050587">
    <property type="entry name" value="GNT1/Glycosyltrans_8"/>
</dbReference>
<gene>
    <name evidence="2" type="ORF">ALAG00032_LOCUS1157</name>
</gene>
<evidence type="ECO:0008006" key="3">
    <source>
        <dbReference type="Google" id="ProtNLM"/>
    </source>
</evidence>
<proteinExistence type="predicted"/>
<sequence length="858" mass="97720">MSSLKLLLFLLVRLVVVVGEEEEIFRAKFEARLNESYFGKVKVEKASNFKAILDKPKLWVFIVGHYRTFGVTQKKIEEIARKSSKNSYAAVALMPREIERVDQIEYEGVENGPLRNAIHHRGPKPASIIATFRSKDVSLNRFGTYELLKEAQTKTFLGKLAFATIDRDPPFVDYPGCLAFYWHAVWVLASMAAFPHYLENESTTLILRTRPDLNLENPIRLETFPFHLNHLWYGQEIGDFPPQRSFSNLTQGDIFALTSWSTYKTDVALPFQEAFRLEHETFSSTTTRTTTHSSLSSITTTQKEAARIILFLLRLAYANGFGYGASVYGKGTTTWTNSVVQLPTTHNSCITLPQSKETACWTSVVEAQGFPIPLRNIQRQVRESQEATKNNNQKVIDLSLVRTYLPLYTNCRKSHGVVAKPWLPGGGAFLRAKDPIRLVYNSTEENRCNRINVPNPNKKFSAGQLADLDLDIRQNDGLQQMVRKTVSAHILASHDNKIFDDISHHYHREERRLQKVDNRYCIATVIIGLNRDELHMVPSDTAHEYAHRGVMLAKSLELVGSTIERVAIVAGLNESDLKILQRFWCVRDIGESTIKKISDEFYRPVYTAQQAMESSRHWQQGMHSHARNGATRPDTAQNRKDGAATYAKFIFWSFADTYSKILFVDADVLFYQNPDPFLFFSTDYFLATNEIADRGFTGFNTHMMLLTPDPVIFKQLLLRAKYGWYLPNTNGEQDILEAQFVFVGDPHFPIHYHVNHHRYPSPNEIALAITKNAQLTDLQCYYNTHLLASSSKKMLFSPRRDEHAVRNHFIQVGFSQGFPLSCNTSSTSARTISTSSSLYPQTTCPTIVNPMELFNSVS</sequence>